<reference evidence="5 6" key="1">
    <citation type="submission" date="2016-10" db="EMBL/GenBank/DDBJ databases">
        <authorList>
            <person name="de Groot N.N."/>
        </authorList>
    </citation>
    <scope>NUCLEOTIDE SEQUENCE [LARGE SCALE GENOMIC DNA]</scope>
    <source>
        <strain evidence="1 5">DSM 2872</strain>
        <strain evidence="2 6">L14</strain>
    </source>
</reference>
<evidence type="ECO:0000313" key="5">
    <source>
        <dbReference type="Proteomes" id="UP000183469"/>
    </source>
</evidence>
<evidence type="ECO:0000313" key="3">
    <source>
        <dbReference type="EMBL" id="SFW30019.1"/>
    </source>
</evidence>
<dbReference type="Proteomes" id="UP000182958">
    <property type="component" value="Unassembled WGS sequence"/>
</dbReference>
<reference evidence="4" key="3">
    <citation type="submission" date="2016-11" db="EMBL/GenBank/DDBJ databases">
        <authorList>
            <person name="Varghese N."/>
            <person name="Submissions S."/>
        </authorList>
    </citation>
    <scope>NUCLEOTIDE SEQUENCE [LARGE SCALE GENOMIC DNA]</scope>
    <source>
        <strain evidence="4">C3</strain>
    </source>
</reference>
<dbReference type="Proteomes" id="UP000183469">
    <property type="component" value="Unassembled WGS sequence"/>
</dbReference>
<proteinExistence type="predicted"/>
<dbReference type="RefSeq" id="WP_026759402.1">
    <property type="nucleotide sequence ID" value="NZ_FNQG01000006.1"/>
</dbReference>
<protein>
    <submittedName>
        <fullName evidence="3">Uncharacterized protein</fullName>
    </submittedName>
</protein>
<dbReference type="AlphaFoldDB" id="A0A1K1N3V4"/>
<evidence type="ECO:0000313" key="4">
    <source>
        <dbReference type="Proteomes" id="UP000182958"/>
    </source>
</evidence>
<accession>A0A1K1N3V4</accession>
<evidence type="ECO:0000313" key="1">
    <source>
        <dbReference type="EMBL" id="SEA01396.1"/>
    </source>
</evidence>
<sequence>MTKEILTNKLANEQLNQVNGGTFDSNKHDERIYNQAGMRTDYGFFAKDKFFIKNKDGKEISITYAQANWAVEYWMNHNKQATYEIVAANCKK</sequence>
<reference evidence="3" key="2">
    <citation type="submission" date="2016-11" db="EMBL/GenBank/DDBJ databases">
        <authorList>
            <person name="Jaros S."/>
            <person name="Januszkiewicz K."/>
            <person name="Wedrychowicz H."/>
        </authorList>
    </citation>
    <scope>NUCLEOTIDE SEQUENCE [LARGE SCALE GENOMIC DNA]</scope>
    <source>
        <strain evidence="3">C3</strain>
    </source>
</reference>
<dbReference type="EMBL" id="FPJA01000005">
    <property type="protein sequence ID" value="SFW30019.1"/>
    <property type="molecule type" value="Genomic_DNA"/>
</dbReference>
<keyword evidence="4" id="KW-1185">Reference proteome</keyword>
<dbReference type="Proteomes" id="UP000183843">
    <property type="component" value="Unassembled WGS sequence"/>
</dbReference>
<gene>
    <name evidence="3" type="ORF">SAMN02910323_1146</name>
    <name evidence="2" type="ORF">SAMN05216587_105179</name>
    <name evidence="1" type="ORF">SAMN05660648_01567</name>
</gene>
<name>A0A1K1N3V4_SELRU</name>
<dbReference type="EMBL" id="FOJX01000005">
    <property type="protein sequence ID" value="SFA99567.1"/>
    <property type="molecule type" value="Genomic_DNA"/>
</dbReference>
<evidence type="ECO:0000313" key="6">
    <source>
        <dbReference type="Proteomes" id="UP000183843"/>
    </source>
</evidence>
<organism evidence="3 4">
    <name type="scientific">Selenomonas ruminantium</name>
    <dbReference type="NCBI Taxonomy" id="971"/>
    <lineage>
        <taxon>Bacteria</taxon>
        <taxon>Bacillati</taxon>
        <taxon>Bacillota</taxon>
        <taxon>Negativicutes</taxon>
        <taxon>Selenomonadales</taxon>
        <taxon>Selenomonadaceae</taxon>
        <taxon>Selenomonas</taxon>
    </lineage>
</organism>
<dbReference type="EMBL" id="FNQG01000006">
    <property type="protein sequence ID" value="SEA01396.1"/>
    <property type="molecule type" value="Genomic_DNA"/>
</dbReference>
<evidence type="ECO:0000313" key="2">
    <source>
        <dbReference type="EMBL" id="SFA99567.1"/>
    </source>
</evidence>